<keyword evidence="1" id="KW-0645">Protease</keyword>
<proteinExistence type="predicted"/>
<gene>
    <name evidence="6" type="ORF">ACFO5T_01430</name>
</gene>
<evidence type="ECO:0000256" key="1">
    <source>
        <dbReference type="ARBA" id="ARBA00022670"/>
    </source>
</evidence>
<dbReference type="SUPFAM" id="SSF49785">
    <property type="entry name" value="Galactose-binding domain-like"/>
    <property type="match status" value="1"/>
</dbReference>
<comment type="caution">
    <text evidence="6">The sequence shown here is derived from an EMBL/GenBank/DDBJ whole genome shotgun (WGS) entry which is preliminary data.</text>
</comment>
<protein>
    <submittedName>
        <fullName evidence="6">T9SS type A sorting domain-containing protein</fullName>
    </submittedName>
</protein>
<dbReference type="Gene3D" id="2.60.120.260">
    <property type="entry name" value="Galactose-binding domain-like"/>
    <property type="match status" value="1"/>
</dbReference>
<reference evidence="7" key="1">
    <citation type="journal article" date="2019" name="Int. J. Syst. Evol. Microbiol.">
        <title>The Global Catalogue of Microorganisms (GCM) 10K type strain sequencing project: providing services to taxonomists for standard genome sequencing and annotation.</title>
        <authorList>
            <consortium name="The Broad Institute Genomics Platform"/>
            <consortium name="The Broad Institute Genome Sequencing Center for Infectious Disease"/>
            <person name="Wu L."/>
            <person name="Ma J."/>
        </authorList>
    </citation>
    <scope>NUCLEOTIDE SEQUENCE [LARGE SCALE GENOMIC DNA]</scope>
    <source>
        <strain evidence="7">CGMCC 4.7427</strain>
    </source>
</reference>
<dbReference type="InterPro" id="IPR026444">
    <property type="entry name" value="Secre_tail"/>
</dbReference>
<keyword evidence="2 4" id="KW-0732">Signal</keyword>
<keyword evidence="3" id="KW-0378">Hydrolase</keyword>
<dbReference type="Pfam" id="PF18962">
    <property type="entry name" value="Por_Secre_tail"/>
    <property type="match status" value="1"/>
</dbReference>
<evidence type="ECO:0000313" key="6">
    <source>
        <dbReference type="EMBL" id="MFC4689079.1"/>
    </source>
</evidence>
<evidence type="ECO:0000259" key="5">
    <source>
        <dbReference type="PROSITE" id="PS51829"/>
    </source>
</evidence>
<dbReference type="RefSeq" id="WP_380031433.1">
    <property type="nucleotide sequence ID" value="NZ_JBHSHB010000007.1"/>
</dbReference>
<dbReference type="PROSITE" id="PS51829">
    <property type="entry name" value="P_HOMO_B"/>
    <property type="match status" value="1"/>
</dbReference>
<name>A0ABV9L4T2_9FLAO</name>
<keyword evidence="7" id="KW-1185">Reference proteome</keyword>
<dbReference type="NCBIfam" id="TIGR04183">
    <property type="entry name" value="Por_Secre_tail"/>
    <property type="match status" value="1"/>
</dbReference>
<evidence type="ECO:0000256" key="2">
    <source>
        <dbReference type="ARBA" id="ARBA00022729"/>
    </source>
</evidence>
<sequence length="265" mass="27270">MKKITFMCALLVSALSFGQDYVIDAAATDVPVDLDGTGTSTADCATAPNLVIATVAAEDDYTIGTDMAAITGVTIDLTHTWSSDLDIFLVSPAGTELELSSDNGGSADDTYAMTLFTDGGEDITTATTPYSAGPYAPEGGTFAAAFEGETTAGDWSLKVCDDAGGDTGTIAGFSLEITVPEALSTGENNVDGFSMFPNPASNVLNVTAASTISSIKVYNLVGQVVVNQRVNALSDAIDVSNLKTGAYLVQVTAEGQTGTYKFIKQ</sequence>
<evidence type="ECO:0000256" key="4">
    <source>
        <dbReference type="SAM" id="SignalP"/>
    </source>
</evidence>
<dbReference type="Pfam" id="PF01483">
    <property type="entry name" value="P_proprotein"/>
    <property type="match status" value="1"/>
</dbReference>
<dbReference type="Proteomes" id="UP001595878">
    <property type="component" value="Unassembled WGS sequence"/>
</dbReference>
<evidence type="ECO:0000256" key="3">
    <source>
        <dbReference type="ARBA" id="ARBA00022801"/>
    </source>
</evidence>
<feature type="signal peptide" evidence="4">
    <location>
        <begin position="1"/>
        <end position="18"/>
    </location>
</feature>
<feature type="chain" id="PRO_5047381952" evidence="4">
    <location>
        <begin position="19"/>
        <end position="265"/>
    </location>
</feature>
<organism evidence="6 7">
    <name type="scientific">Dokdonia genika</name>
    <dbReference type="NCBI Taxonomy" id="308113"/>
    <lineage>
        <taxon>Bacteria</taxon>
        <taxon>Pseudomonadati</taxon>
        <taxon>Bacteroidota</taxon>
        <taxon>Flavobacteriia</taxon>
        <taxon>Flavobacteriales</taxon>
        <taxon>Flavobacteriaceae</taxon>
        <taxon>Dokdonia</taxon>
    </lineage>
</organism>
<accession>A0ABV9L4T2</accession>
<dbReference type="InterPro" id="IPR008979">
    <property type="entry name" value="Galactose-bd-like_sf"/>
</dbReference>
<dbReference type="EMBL" id="JBHSHB010000007">
    <property type="protein sequence ID" value="MFC4689079.1"/>
    <property type="molecule type" value="Genomic_DNA"/>
</dbReference>
<feature type="domain" description="P/Homo B" evidence="5">
    <location>
        <begin position="11"/>
        <end position="188"/>
    </location>
</feature>
<evidence type="ECO:0000313" key="7">
    <source>
        <dbReference type="Proteomes" id="UP001595878"/>
    </source>
</evidence>
<dbReference type="InterPro" id="IPR002884">
    <property type="entry name" value="P_dom"/>
</dbReference>